<dbReference type="CDD" id="cd00882">
    <property type="entry name" value="Ras_like_GTPase"/>
    <property type="match status" value="1"/>
</dbReference>
<feature type="transmembrane region" description="Helical" evidence="3">
    <location>
        <begin position="140"/>
        <end position="169"/>
    </location>
</feature>
<evidence type="ECO:0000256" key="1">
    <source>
        <dbReference type="RuleBase" id="RU004560"/>
    </source>
</evidence>
<evidence type="ECO:0000256" key="3">
    <source>
        <dbReference type="SAM" id="Phobius"/>
    </source>
</evidence>
<reference evidence="5" key="3">
    <citation type="submission" date="2025-08" db="UniProtKB">
        <authorList>
            <consortium name="Ensembl"/>
        </authorList>
    </citation>
    <scope>IDENTIFICATION</scope>
    <source>
        <strain evidence="5">JP 163 A</strain>
    </source>
</reference>
<evidence type="ECO:0000313" key="6">
    <source>
        <dbReference type="Proteomes" id="UP000002852"/>
    </source>
</evidence>
<feature type="transmembrane region" description="Helical" evidence="3">
    <location>
        <begin position="256"/>
        <end position="285"/>
    </location>
</feature>
<feature type="transmembrane region" description="Helical" evidence="3">
    <location>
        <begin position="105"/>
        <end position="128"/>
    </location>
</feature>
<feature type="transmembrane region" description="Helical" evidence="3">
    <location>
        <begin position="219"/>
        <end position="244"/>
    </location>
</feature>
<reference evidence="6" key="1">
    <citation type="submission" date="2012-01" db="EMBL/GenBank/DDBJ databases">
        <authorList>
            <person name="Walter R."/>
            <person name="Schartl M."/>
            <person name="Warren W."/>
        </authorList>
    </citation>
    <scope>NUCLEOTIDE SEQUENCE [LARGE SCALE GENOMIC DNA]</scope>
    <source>
        <strain evidence="6">JP 163 A</strain>
    </source>
</reference>
<dbReference type="PANTHER" id="PTHR32046">
    <property type="entry name" value="G DOMAIN-CONTAINING PROTEIN"/>
    <property type="match status" value="1"/>
</dbReference>
<name>A0A3B5QAY1_XIPMA</name>
<reference evidence="6" key="2">
    <citation type="journal article" date="2013" name="Nat. Genet.">
        <title>The genome of the platyfish, Xiphophorus maculatus, provides insights into evolutionary adaptation and several complex traits.</title>
        <authorList>
            <person name="Schartl M."/>
            <person name="Walter R.B."/>
            <person name="Shen Y."/>
            <person name="Garcia T."/>
            <person name="Catchen J."/>
            <person name="Amores A."/>
            <person name="Braasch I."/>
            <person name="Chalopin D."/>
            <person name="Volff J.N."/>
            <person name="Lesch K.P."/>
            <person name="Bisazza A."/>
            <person name="Minx P."/>
            <person name="Hillier L."/>
            <person name="Wilson R.K."/>
            <person name="Fuerstenberg S."/>
            <person name="Boore J."/>
            <person name="Searle S."/>
            <person name="Postlethwait J.H."/>
            <person name="Warren W.C."/>
        </authorList>
    </citation>
    <scope>NUCLEOTIDE SEQUENCE [LARGE SCALE GENOMIC DNA]</scope>
    <source>
        <strain evidence="6">JP 163 A</strain>
    </source>
</reference>
<accession>A0A3B5QAY1</accession>
<feature type="transmembrane region" description="Helical" evidence="3">
    <location>
        <begin position="190"/>
        <end position="213"/>
    </location>
</feature>
<keyword evidence="3" id="KW-0472">Membrane</keyword>
<evidence type="ECO:0000313" key="5">
    <source>
        <dbReference type="Ensembl" id="ENSXMAP00000028844.1"/>
    </source>
</evidence>
<dbReference type="InterPro" id="IPR027417">
    <property type="entry name" value="P-loop_NTPase"/>
</dbReference>
<feature type="transmembrane region" description="Helical" evidence="3">
    <location>
        <begin position="36"/>
        <end position="59"/>
    </location>
</feature>
<keyword evidence="1" id="KW-0547">Nucleotide-binding</keyword>
<dbReference type="Pfam" id="PF00735">
    <property type="entry name" value="Septin"/>
    <property type="match status" value="1"/>
</dbReference>
<dbReference type="PANTHER" id="PTHR32046:SF14">
    <property type="match status" value="1"/>
</dbReference>
<comment type="similarity">
    <text evidence="1">Belongs to the TRAFAC class TrmE-Era-EngA-EngB-Septin-like GTPase superfamily. Septin GTPase family.</text>
</comment>
<dbReference type="SUPFAM" id="SSF52540">
    <property type="entry name" value="P-loop containing nucleoside triphosphate hydrolases"/>
    <property type="match status" value="1"/>
</dbReference>
<feature type="transmembrane region" description="Helical" evidence="3">
    <location>
        <begin position="323"/>
        <end position="347"/>
    </location>
</feature>
<protein>
    <submittedName>
        <fullName evidence="5">Uncharacterized LOC111608860</fullName>
    </submittedName>
</protein>
<sequence>MLLFHRKTFYFLCCFCLFDSRQIGNKEESTMAVKTWGLLTITLFIVVVVILMLHWLNIITLTDVFTSQRNLSKLVIAALDDPKISGALALITTVLFIKSNSLTTILWLVVSAVFSLHWLNIVPLPGFFPSALDGPKISGAVTVSIILSLTLSTSLTTIILAAVNVVFWFNWLNIITLTDVFTSERNVSELVFTALDDPTFSGGLALTVTVFFIKSNSLTTTLLVVVSAVFSLHWLNIITLAGFFPSALDDPKISEAMMVTITVFFTLSNPMTTTVFAAVNVVLWFNWLEIISLKDVFSSEINLSEFVFTVLDDPKMLGVLTPAITAFFMSNLWVITLSLTVYAIVCLHRFNIVTLTNFFPSWLKNPKILGVFIVTTAVLLTVSTSLVTALSVVVNVILWSNWLKIINLTDVFTSDRNLLKLVILALDNPKISGVLTLTISVFFFISNVLVITISVIVSLVFSLHRFNIISLTHVFPSGLKNPKILGVLIVTVTVFLTFSTSLITTLSVAVNITLWFNWLDIITVTDLVTLGSDVFMSCNSWSNYSKTRAESSPGAKRLADVVKGKSTLITSQTGCTPVYRLPLEEKQININGCKSFTFGEKSMNCNRNIMVLGAAGAGKSTAINAMINYVLGVRWEDSFRFKLVDEGQSDSQVHSQTSEITVYKLYHQEGFRVNYSLTIIDTPVFGGIGGVDRDKEITEQLRNLFANQEGVGEVDAVCFVVQAGLTELTSTQRYVFDSALSIFGKDVAENIRILVTFADEQQQPVVEAIKVSGVPCPKGADGLPVHFKFNNSVLFANNKPSLVRRIIWPYKEKTFEYWNMGTKNMAGFFASLANIKTIRLTMTNEVLKERKHLESTVEELQKQVKLGLAKLEDIRETNDKLKEHEAEIRNNENFVFHITGRKNRQIDISHTGQYITNCMQCYVTCHYPCGIPNDDGKKGCSAMNQDGYCHVCPGKCFWNVHSNQSFRWEYSQVNEAQTVKQLKEKYEKACGQKVTLEELMKNLMSEYRSMQDDVVKLIAEAAKCLNRMKEIVLNPNPLTTPEYINMLIKGEEQEAKPGWEERVQSLMKLKEKAEIIAKVEKEVLGH</sequence>
<keyword evidence="3" id="KW-0812">Transmembrane</keyword>
<proteinExistence type="inferred from homology"/>
<dbReference type="Proteomes" id="UP000002852">
    <property type="component" value="Unassembled WGS sequence"/>
</dbReference>
<keyword evidence="3" id="KW-1133">Transmembrane helix</keyword>
<keyword evidence="1" id="KW-0342">GTP-binding</keyword>
<organism evidence="5 6">
    <name type="scientific">Xiphophorus maculatus</name>
    <name type="common">Southern platyfish</name>
    <name type="synonym">Platypoecilus maculatus</name>
    <dbReference type="NCBI Taxonomy" id="8083"/>
    <lineage>
        <taxon>Eukaryota</taxon>
        <taxon>Metazoa</taxon>
        <taxon>Chordata</taxon>
        <taxon>Craniata</taxon>
        <taxon>Vertebrata</taxon>
        <taxon>Euteleostomi</taxon>
        <taxon>Actinopterygii</taxon>
        <taxon>Neopterygii</taxon>
        <taxon>Teleostei</taxon>
        <taxon>Neoteleostei</taxon>
        <taxon>Acanthomorphata</taxon>
        <taxon>Ovalentaria</taxon>
        <taxon>Atherinomorphae</taxon>
        <taxon>Cyprinodontiformes</taxon>
        <taxon>Poeciliidae</taxon>
        <taxon>Poeciliinae</taxon>
        <taxon>Xiphophorus</taxon>
    </lineage>
</organism>
<evidence type="ECO:0000256" key="2">
    <source>
        <dbReference type="SAM" id="Coils"/>
    </source>
</evidence>
<dbReference type="FunFam" id="3.40.50.300:FF:002049">
    <property type="entry name" value="Si:ch73-170d6.2"/>
    <property type="match status" value="1"/>
</dbReference>
<dbReference type="AlphaFoldDB" id="A0A3B5QAY1"/>
<reference evidence="5" key="4">
    <citation type="submission" date="2025-09" db="UniProtKB">
        <authorList>
            <consortium name="Ensembl"/>
        </authorList>
    </citation>
    <scope>IDENTIFICATION</scope>
    <source>
        <strain evidence="5">JP 163 A</strain>
    </source>
</reference>
<dbReference type="GeneTree" id="ENSGT00940000166734"/>
<keyword evidence="6" id="KW-1185">Reference proteome</keyword>
<feature type="coiled-coil region" evidence="2">
    <location>
        <begin position="979"/>
        <end position="1020"/>
    </location>
</feature>
<dbReference type="Gene3D" id="3.40.50.300">
    <property type="entry name" value="P-loop containing nucleotide triphosphate hydrolases"/>
    <property type="match status" value="1"/>
</dbReference>
<evidence type="ECO:0000259" key="4">
    <source>
        <dbReference type="Pfam" id="PF00735"/>
    </source>
</evidence>
<dbReference type="InterPro" id="IPR030379">
    <property type="entry name" value="G_SEPTIN_dom"/>
</dbReference>
<keyword evidence="2" id="KW-0175">Coiled coil</keyword>
<feature type="transmembrane region" description="Helical" evidence="3">
    <location>
        <begin position="368"/>
        <end position="398"/>
    </location>
</feature>
<dbReference type="Ensembl" id="ENSXMAT00000034602.1">
    <property type="protein sequence ID" value="ENSXMAP00000028844.1"/>
    <property type="gene ID" value="ENSXMAG00000022115.1"/>
</dbReference>
<feature type="domain" description="Septin-type G" evidence="4">
    <location>
        <begin position="606"/>
        <end position="687"/>
    </location>
</feature>
<feature type="transmembrane region" description="Helical" evidence="3">
    <location>
        <begin position="434"/>
        <end position="463"/>
    </location>
</feature>
<feature type="transmembrane region" description="Helical" evidence="3">
    <location>
        <begin position="484"/>
        <end position="516"/>
    </location>
</feature>
<feature type="coiled-coil region" evidence="2">
    <location>
        <begin position="843"/>
        <end position="894"/>
    </location>
</feature>
<dbReference type="InParanoid" id="A0A3B5QAY1"/>
<dbReference type="GO" id="GO:0005525">
    <property type="term" value="F:GTP binding"/>
    <property type="evidence" value="ECO:0007669"/>
    <property type="project" value="UniProtKB-KW"/>
</dbReference>